<organism evidence="3">
    <name type="scientific">Candidatus Kentrum sp. FW</name>
    <dbReference type="NCBI Taxonomy" id="2126338"/>
    <lineage>
        <taxon>Bacteria</taxon>
        <taxon>Pseudomonadati</taxon>
        <taxon>Pseudomonadota</taxon>
        <taxon>Gammaproteobacteria</taxon>
        <taxon>Candidatus Kentrum</taxon>
    </lineage>
</organism>
<dbReference type="Pfam" id="PF02371">
    <property type="entry name" value="Transposase_20"/>
    <property type="match status" value="1"/>
</dbReference>
<dbReference type="GO" id="GO:0006313">
    <property type="term" value="P:DNA transposition"/>
    <property type="evidence" value="ECO:0007669"/>
    <property type="project" value="InterPro"/>
</dbReference>
<name>A0A450TUN5_9GAMM</name>
<dbReference type="PANTHER" id="PTHR33055">
    <property type="entry name" value="TRANSPOSASE FOR INSERTION SEQUENCE ELEMENT IS1111A"/>
    <property type="match status" value="1"/>
</dbReference>
<dbReference type="GO" id="GO:0004803">
    <property type="term" value="F:transposase activity"/>
    <property type="evidence" value="ECO:0007669"/>
    <property type="project" value="InterPro"/>
</dbReference>
<keyword evidence="1" id="KW-0175">Coiled coil</keyword>
<dbReference type="GO" id="GO:0003677">
    <property type="term" value="F:DNA binding"/>
    <property type="evidence" value="ECO:0007669"/>
    <property type="project" value="InterPro"/>
</dbReference>
<dbReference type="NCBIfam" id="NF033542">
    <property type="entry name" value="transpos_IS110"/>
    <property type="match status" value="1"/>
</dbReference>
<proteinExistence type="predicted"/>
<dbReference type="AlphaFoldDB" id="A0A450TUN5"/>
<feature type="domain" description="Transposase IS116/IS110/IS902 C-terminal" evidence="2">
    <location>
        <begin position="286"/>
        <end position="364"/>
    </location>
</feature>
<reference evidence="3" key="1">
    <citation type="submission" date="2019-02" db="EMBL/GenBank/DDBJ databases">
        <authorList>
            <person name="Gruber-Vodicka R. H."/>
            <person name="Seah K. B. B."/>
        </authorList>
    </citation>
    <scope>NUCLEOTIDE SEQUENCE</scope>
    <source>
        <strain evidence="3">BECK_BZ131</strain>
    </source>
</reference>
<gene>
    <name evidence="3" type="ORF">BECKFW1821C_GA0114237_10341</name>
</gene>
<evidence type="ECO:0000259" key="2">
    <source>
        <dbReference type="Pfam" id="PF02371"/>
    </source>
</evidence>
<dbReference type="InterPro" id="IPR047650">
    <property type="entry name" value="Transpos_IS110"/>
</dbReference>
<sequence>MKGVPIILENETTTPVETMKDRNRIFSALLEIRDGEKEMITVLEKRDYTGKGVLYMAMELSNAKWKLGFSNGSKERVVTIDAGECCGLRRQVSLAKEKLHLAGDCQVFCCYEAGRDGFWIHHMLEENGTHNLIFDPSSIEVNRRKRRTKTDKVDVKALLRLLIRYLSGERKAVSVVHVPTPEEEDQMRLMRERGRLLKEHSGHVARIKSLLVLHGIRREVNPGLMKKLADMKDRQGNDLGSDLKAEIVREYQRFELVIEQLKALHAEQKRRTKEQNTKALEQIMTLMRLKGVGPQSSWILVMEFFAWRGFKNRRELAACAGLTPTPYDSGASQREQGISKAGSRRVRSMMVELSWLWLRYQPDSQLSQWFHSRFGNGKRMRRVGIVALARKLLIALWRYLETGAIPEGAVLKAS</sequence>
<feature type="coiled-coil region" evidence="1">
    <location>
        <begin position="244"/>
        <end position="278"/>
    </location>
</feature>
<dbReference type="PANTHER" id="PTHR33055:SF3">
    <property type="entry name" value="PUTATIVE TRANSPOSASE FOR IS117-RELATED"/>
    <property type="match status" value="1"/>
</dbReference>
<accession>A0A450TUN5</accession>
<evidence type="ECO:0000256" key="1">
    <source>
        <dbReference type="SAM" id="Coils"/>
    </source>
</evidence>
<evidence type="ECO:0000313" key="3">
    <source>
        <dbReference type="EMBL" id="VFJ72433.1"/>
    </source>
</evidence>
<dbReference type="InterPro" id="IPR003346">
    <property type="entry name" value="Transposase_20"/>
</dbReference>
<dbReference type="EMBL" id="CAADFE010000034">
    <property type="protein sequence ID" value="VFJ72433.1"/>
    <property type="molecule type" value="Genomic_DNA"/>
</dbReference>
<protein>
    <submittedName>
        <fullName evidence="3">Transposase</fullName>
    </submittedName>
</protein>